<dbReference type="RefSeq" id="WP_081203638.1">
    <property type="nucleotide sequence ID" value="NZ_FOCZ01000033.1"/>
</dbReference>
<dbReference type="EMBL" id="LVXG01000057">
    <property type="protein sequence ID" value="OQP42074.1"/>
    <property type="molecule type" value="Genomic_DNA"/>
</dbReference>
<keyword evidence="1" id="KW-0812">Transmembrane</keyword>
<name>A0A1V9E7S9_9BACT</name>
<evidence type="ECO:0000313" key="2">
    <source>
        <dbReference type="EMBL" id="OQP42074.1"/>
    </source>
</evidence>
<comment type="caution">
    <text evidence="2">The sequence shown here is derived from an EMBL/GenBank/DDBJ whole genome shotgun (WGS) entry which is preliminary data.</text>
</comment>
<proteinExistence type="predicted"/>
<keyword evidence="1" id="KW-0472">Membrane</keyword>
<evidence type="ECO:0000313" key="3">
    <source>
        <dbReference type="Proteomes" id="UP000192610"/>
    </source>
</evidence>
<dbReference type="OrthoDB" id="1271907at2"/>
<dbReference type="Proteomes" id="UP000192610">
    <property type="component" value="Unassembled WGS sequence"/>
</dbReference>
<sequence length="138" mass="16559">MKVKCLVDKVIPEIHDKRVVQWAEKSELEITKGRIYVVFAITKLFNVLFYYLQGDEINSFPLAFPAELFEVIDNRISKYWDFSLARIDSLSQIRIENNDIISFKEWSEEKDEFYEKILEGDARELKIFNFYKDKMLEE</sequence>
<reference evidence="3" key="1">
    <citation type="submission" date="2016-04" db="EMBL/GenBank/DDBJ databases">
        <authorList>
            <person name="Chen L."/>
            <person name="Zhuang W."/>
            <person name="Wang G."/>
        </authorList>
    </citation>
    <scope>NUCLEOTIDE SEQUENCE [LARGE SCALE GENOMIC DNA]</scope>
    <source>
        <strain evidence="3">17621</strain>
    </source>
</reference>
<protein>
    <submittedName>
        <fullName evidence="2">Uncharacterized protein</fullName>
    </submittedName>
</protein>
<organism evidence="2 3">
    <name type="scientific">Niastella yeongjuensis</name>
    <dbReference type="NCBI Taxonomy" id="354355"/>
    <lineage>
        <taxon>Bacteria</taxon>
        <taxon>Pseudomonadati</taxon>
        <taxon>Bacteroidota</taxon>
        <taxon>Chitinophagia</taxon>
        <taxon>Chitinophagales</taxon>
        <taxon>Chitinophagaceae</taxon>
        <taxon>Niastella</taxon>
    </lineage>
</organism>
<accession>A0A1V9E7S9</accession>
<feature type="transmembrane region" description="Helical" evidence="1">
    <location>
        <begin position="35"/>
        <end position="52"/>
    </location>
</feature>
<keyword evidence="1" id="KW-1133">Transmembrane helix</keyword>
<evidence type="ECO:0000256" key="1">
    <source>
        <dbReference type="SAM" id="Phobius"/>
    </source>
</evidence>
<keyword evidence="3" id="KW-1185">Reference proteome</keyword>
<dbReference type="AlphaFoldDB" id="A0A1V9E7S9"/>
<gene>
    <name evidence="2" type="ORF">A4H97_34120</name>
</gene>